<dbReference type="Proteomes" id="UP000027987">
    <property type="component" value="Chromosome"/>
</dbReference>
<dbReference type="Pfam" id="PF00486">
    <property type="entry name" value="Trans_reg_C"/>
    <property type="match status" value="1"/>
</dbReference>
<proteinExistence type="predicted"/>
<feature type="modified residue" description="4-aspartylphosphate" evidence="8">
    <location>
        <position position="51"/>
    </location>
</feature>
<evidence type="ECO:0000256" key="4">
    <source>
        <dbReference type="ARBA" id="ARBA00023012"/>
    </source>
</evidence>
<reference evidence="12 13" key="1">
    <citation type="submission" date="2014-07" db="EMBL/GenBank/DDBJ databases">
        <title>Complete Genome Sequence of Dyella japonica Strain A8 Isolated from Malaysian Tropical Soil.</title>
        <authorList>
            <person name="Hui R.K.H."/>
            <person name="Chen J.-W."/>
            <person name="Chan K.-G."/>
            <person name="Leung F.C.C."/>
        </authorList>
    </citation>
    <scope>NUCLEOTIDE SEQUENCE [LARGE SCALE GENOMIC DNA]</scope>
    <source>
        <strain evidence="12 13">A8</strain>
    </source>
</reference>
<evidence type="ECO:0000256" key="3">
    <source>
        <dbReference type="ARBA" id="ARBA00022553"/>
    </source>
</evidence>
<dbReference type="AlphaFoldDB" id="A0A075JUZ6"/>
<dbReference type="SMART" id="SM00862">
    <property type="entry name" value="Trans_reg_C"/>
    <property type="match status" value="1"/>
</dbReference>
<dbReference type="GO" id="GO:0032993">
    <property type="term" value="C:protein-DNA complex"/>
    <property type="evidence" value="ECO:0007669"/>
    <property type="project" value="TreeGrafter"/>
</dbReference>
<dbReference type="OrthoDB" id="9802426at2"/>
<dbReference type="PATRIC" id="fig|1217721.7.peg.203"/>
<dbReference type="PROSITE" id="PS51755">
    <property type="entry name" value="OMPR_PHOB"/>
    <property type="match status" value="1"/>
</dbReference>
<evidence type="ECO:0000259" key="11">
    <source>
        <dbReference type="PROSITE" id="PS51755"/>
    </source>
</evidence>
<keyword evidence="5" id="KW-0805">Transcription regulation</keyword>
<dbReference type="EMBL" id="CP008884">
    <property type="protein sequence ID" value="AIF45936.1"/>
    <property type="molecule type" value="Genomic_DNA"/>
</dbReference>
<keyword evidence="6 9" id="KW-0238">DNA-binding</keyword>
<dbReference type="GO" id="GO:0000976">
    <property type="term" value="F:transcription cis-regulatory region binding"/>
    <property type="evidence" value="ECO:0007669"/>
    <property type="project" value="TreeGrafter"/>
</dbReference>
<keyword evidence="7" id="KW-0804">Transcription</keyword>
<comment type="subcellular location">
    <subcellularLocation>
        <location evidence="1">Cytoplasm</location>
    </subcellularLocation>
</comment>
<evidence type="ECO:0000256" key="7">
    <source>
        <dbReference type="ARBA" id="ARBA00023163"/>
    </source>
</evidence>
<dbReference type="HOGENOM" id="CLU_000445_30_1_6"/>
<dbReference type="KEGG" id="dja:HY57_00970"/>
<dbReference type="SMART" id="SM00448">
    <property type="entry name" value="REC"/>
    <property type="match status" value="1"/>
</dbReference>
<dbReference type="Pfam" id="PF00072">
    <property type="entry name" value="Response_reg"/>
    <property type="match status" value="1"/>
</dbReference>
<dbReference type="InterPro" id="IPR039420">
    <property type="entry name" value="WalR-like"/>
</dbReference>
<dbReference type="STRING" id="1217721.HY57_00970"/>
<dbReference type="PROSITE" id="PS50110">
    <property type="entry name" value="RESPONSE_REGULATORY"/>
    <property type="match status" value="1"/>
</dbReference>
<evidence type="ECO:0000256" key="8">
    <source>
        <dbReference type="PROSITE-ProRule" id="PRU00169"/>
    </source>
</evidence>
<keyword evidence="2" id="KW-0963">Cytoplasm</keyword>
<feature type="domain" description="Response regulatory" evidence="10">
    <location>
        <begin position="2"/>
        <end position="116"/>
    </location>
</feature>
<protein>
    <submittedName>
        <fullName evidence="12">XRE family transcriptional regulator</fullName>
    </submittedName>
</protein>
<keyword evidence="4" id="KW-0902">Two-component regulatory system</keyword>
<evidence type="ECO:0000259" key="10">
    <source>
        <dbReference type="PROSITE" id="PS50110"/>
    </source>
</evidence>
<dbReference type="RefSeq" id="WP_019466480.1">
    <property type="nucleotide sequence ID" value="NZ_ALOY01000174.1"/>
</dbReference>
<dbReference type="Gene3D" id="3.40.50.2300">
    <property type="match status" value="1"/>
</dbReference>
<name>A0A075JUZ6_9GAMM</name>
<dbReference type="SUPFAM" id="SSF52172">
    <property type="entry name" value="CheY-like"/>
    <property type="match status" value="1"/>
</dbReference>
<dbReference type="InterPro" id="IPR011006">
    <property type="entry name" value="CheY-like_superfamily"/>
</dbReference>
<dbReference type="GO" id="GO:0005829">
    <property type="term" value="C:cytosol"/>
    <property type="evidence" value="ECO:0007669"/>
    <property type="project" value="TreeGrafter"/>
</dbReference>
<evidence type="ECO:0000313" key="13">
    <source>
        <dbReference type="Proteomes" id="UP000027987"/>
    </source>
</evidence>
<sequence>MHIILVEDDLELGEAIQRALERLSYTVTWLTDGTDAIATMQAKAADLVLLDLGLPGKDGLDILTEARNADIRTPVLILTARDAVQARVHGLDAGADDYLTKPFHLDELGARIRSLTRRMQGLAANRIEAGALCLDLGTLEVTFHGNKVEVTRRELSLLQALMERAGRVVRRDTLESSLYGGEKVVTDGAIDVLVHSLRRKLSFDTIQNVRAFGYMIPRDAR</sequence>
<dbReference type="InterPro" id="IPR036388">
    <property type="entry name" value="WH-like_DNA-bd_sf"/>
</dbReference>
<keyword evidence="3 8" id="KW-0597">Phosphoprotein</keyword>
<dbReference type="CDD" id="cd17624">
    <property type="entry name" value="REC_OmpR_PmrA-like"/>
    <property type="match status" value="1"/>
</dbReference>
<dbReference type="CDD" id="cd00383">
    <property type="entry name" value="trans_reg_C"/>
    <property type="match status" value="1"/>
</dbReference>
<evidence type="ECO:0000256" key="9">
    <source>
        <dbReference type="PROSITE-ProRule" id="PRU01091"/>
    </source>
</evidence>
<organism evidence="12 13">
    <name type="scientific">Dyella japonica A8</name>
    <dbReference type="NCBI Taxonomy" id="1217721"/>
    <lineage>
        <taxon>Bacteria</taxon>
        <taxon>Pseudomonadati</taxon>
        <taxon>Pseudomonadota</taxon>
        <taxon>Gammaproteobacteria</taxon>
        <taxon>Lysobacterales</taxon>
        <taxon>Rhodanobacteraceae</taxon>
        <taxon>Dyella</taxon>
    </lineage>
</organism>
<dbReference type="GO" id="GO:0006355">
    <property type="term" value="P:regulation of DNA-templated transcription"/>
    <property type="evidence" value="ECO:0007669"/>
    <property type="project" value="InterPro"/>
</dbReference>
<dbReference type="InterPro" id="IPR001867">
    <property type="entry name" value="OmpR/PhoB-type_DNA-bd"/>
</dbReference>
<feature type="domain" description="OmpR/PhoB-type" evidence="11">
    <location>
        <begin position="124"/>
        <end position="218"/>
    </location>
</feature>
<accession>A0A075JUZ6</accession>
<dbReference type="Gene3D" id="1.10.10.10">
    <property type="entry name" value="Winged helix-like DNA-binding domain superfamily/Winged helix DNA-binding domain"/>
    <property type="match status" value="1"/>
</dbReference>
<feature type="DNA-binding region" description="OmpR/PhoB-type" evidence="9">
    <location>
        <begin position="124"/>
        <end position="218"/>
    </location>
</feature>
<gene>
    <name evidence="12" type="ORF">HY57_00970</name>
</gene>
<evidence type="ECO:0000256" key="5">
    <source>
        <dbReference type="ARBA" id="ARBA00023015"/>
    </source>
</evidence>
<dbReference type="PANTHER" id="PTHR48111">
    <property type="entry name" value="REGULATOR OF RPOS"/>
    <property type="match status" value="1"/>
</dbReference>
<evidence type="ECO:0000256" key="6">
    <source>
        <dbReference type="ARBA" id="ARBA00023125"/>
    </source>
</evidence>
<dbReference type="PANTHER" id="PTHR48111:SF35">
    <property type="entry name" value="TRANSCRIPTIONAL REGULATORY PROTEIN QSEB"/>
    <property type="match status" value="1"/>
</dbReference>
<dbReference type="GO" id="GO:0000156">
    <property type="term" value="F:phosphorelay response regulator activity"/>
    <property type="evidence" value="ECO:0007669"/>
    <property type="project" value="TreeGrafter"/>
</dbReference>
<dbReference type="InterPro" id="IPR001789">
    <property type="entry name" value="Sig_transdc_resp-reg_receiver"/>
</dbReference>
<evidence type="ECO:0000256" key="1">
    <source>
        <dbReference type="ARBA" id="ARBA00004496"/>
    </source>
</evidence>
<evidence type="ECO:0000256" key="2">
    <source>
        <dbReference type="ARBA" id="ARBA00022490"/>
    </source>
</evidence>
<dbReference type="Gene3D" id="6.10.250.690">
    <property type="match status" value="1"/>
</dbReference>
<keyword evidence="13" id="KW-1185">Reference proteome</keyword>
<evidence type="ECO:0000313" key="12">
    <source>
        <dbReference type="EMBL" id="AIF45936.1"/>
    </source>
</evidence>